<accession>A0AAJ8DNX9</accession>
<reference evidence="9" key="1">
    <citation type="submission" date="2025-08" db="UniProtKB">
        <authorList>
            <consortium name="RefSeq"/>
        </authorList>
    </citation>
    <scope>IDENTIFICATION</scope>
    <source>
        <tissue evidence="9">Brain</tissue>
    </source>
</reference>
<feature type="domain" description="Sushi" evidence="7">
    <location>
        <begin position="86"/>
        <end position="144"/>
    </location>
</feature>
<comment type="caution">
    <text evidence="5">Lacks conserved residue(s) required for the propagation of feature annotation.</text>
</comment>
<feature type="signal peptide" evidence="6">
    <location>
        <begin position="1"/>
        <end position="20"/>
    </location>
</feature>
<organism evidence="8 9">
    <name type="scientific">Lates calcarifer</name>
    <name type="common">Barramundi</name>
    <name type="synonym">Holocentrus calcarifer</name>
    <dbReference type="NCBI Taxonomy" id="8187"/>
    <lineage>
        <taxon>Eukaryota</taxon>
        <taxon>Metazoa</taxon>
        <taxon>Chordata</taxon>
        <taxon>Craniata</taxon>
        <taxon>Vertebrata</taxon>
        <taxon>Euteleostomi</taxon>
        <taxon>Actinopterygii</taxon>
        <taxon>Neopterygii</taxon>
        <taxon>Teleostei</taxon>
        <taxon>Neoteleostei</taxon>
        <taxon>Acanthomorphata</taxon>
        <taxon>Carangaria</taxon>
        <taxon>Carangaria incertae sedis</taxon>
        <taxon>Centropomidae</taxon>
        <taxon>Lates</taxon>
    </lineage>
</organism>
<feature type="chain" id="PRO_5042508987" evidence="6">
    <location>
        <begin position="21"/>
        <end position="349"/>
    </location>
</feature>
<dbReference type="AlphaFoldDB" id="A0AAJ8DNX9"/>
<evidence type="ECO:0000313" key="9">
    <source>
        <dbReference type="RefSeq" id="XP_050926080.1"/>
    </source>
</evidence>
<dbReference type="PROSITE" id="PS51257">
    <property type="entry name" value="PROKAR_LIPOPROTEIN"/>
    <property type="match status" value="1"/>
</dbReference>
<comment type="subcellular location">
    <subcellularLocation>
        <location evidence="1">Virion</location>
    </subcellularLocation>
</comment>
<dbReference type="PANTHER" id="PTHR45785:SF2">
    <property type="entry name" value="COMPLEMENT FACTOR H-RELATED"/>
    <property type="match status" value="1"/>
</dbReference>
<dbReference type="RefSeq" id="XP_050926080.1">
    <property type="nucleotide sequence ID" value="XM_051070123.1"/>
</dbReference>
<dbReference type="PROSITE" id="PS50923">
    <property type="entry name" value="SUSHI"/>
    <property type="match status" value="4"/>
</dbReference>
<sequence length="349" mass="39506">MCIRYFGFALLVWFPGVLHAQNTTQSCTAPRLDGGFFSPRQETYSNGTTLTYTCHEGHKPPVKGWWVTSTCENGKWSHQPQCIDEKACFPPTIPNAKYTENSNGWYEEGDTIRTTCDEGYEHKDRRATARCTNGTWSSLPICEKRINSCSEPPKVAHAVIIHQRYQEVFAADSEVQYECEDGYTMEGADTTNPIICVGGTWTGGPTCRSSTSSRPNERVIQTQIIPKDECGAPPTIPNGDVVGNYQMFLKYRCDSFYTLMGPERVHCYADGTWSKLPTCKAAYCSVDTSQYHQLVPAGVKYIKYGEKVRLECVRQDHWWTDHFSVVQCFYGRAWLSDCCSWLEIKANLC</sequence>
<name>A0AAJ8DNX9_LATCA</name>
<evidence type="ECO:0000256" key="1">
    <source>
        <dbReference type="ARBA" id="ARBA00004328"/>
    </source>
</evidence>
<evidence type="ECO:0000259" key="7">
    <source>
        <dbReference type="PROSITE" id="PS50923"/>
    </source>
</evidence>
<dbReference type="Gene3D" id="2.10.70.10">
    <property type="entry name" value="Complement Module, domain 1"/>
    <property type="match status" value="4"/>
</dbReference>
<keyword evidence="4 5" id="KW-1015">Disulfide bond</keyword>
<evidence type="ECO:0000256" key="5">
    <source>
        <dbReference type="PROSITE-ProRule" id="PRU00302"/>
    </source>
</evidence>
<dbReference type="SUPFAM" id="SSF57535">
    <property type="entry name" value="Complement control module/SCR domain"/>
    <property type="match status" value="4"/>
</dbReference>
<dbReference type="InterPro" id="IPR000436">
    <property type="entry name" value="Sushi_SCR_CCP_dom"/>
</dbReference>
<keyword evidence="3 6" id="KW-0732">Signal</keyword>
<proteinExistence type="predicted"/>
<feature type="domain" description="Sushi" evidence="7">
    <location>
        <begin position="147"/>
        <end position="209"/>
    </location>
</feature>
<dbReference type="SMART" id="SM00032">
    <property type="entry name" value="CCP"/>
    <property type="match status" value="4"/>
</dbReference>
<evidence type="ECO:0000256" key="6">
    <source>
        <dbReference type="SAM" id="SignalP"/>
    </source>
</evidence>
<dbReference type="Pfam" id="PF00084">
    <property type="entry name" value="Sushi"/>
    <property type="match status" value="4"/>
</dbReference>
<protein>
    <submittedName>
        <fullName evidence="9">Complement factor H isoform X6</fullName>
    </submittedName>
</protein>
<dbReference type="CDD" id="cd00033">
    <property type="entry name" value="CCP"/>
    <property type="match status" value="4"/>
</dbReference>
<gene>
    <name evidence="9" type="primary">LOC108883778</name>
</gene>
<dbReference type="GeneID" id="108883778"/>
<evidence type="ECO:0000256" key="4">
    <source>
        <dbReference type="ARBA" id="ARBA00023157"/>
    </source>
</evidence>
<dbReference type="PANTHER" id="PTHR45785">
    <property type="entry name" value="COMPLEMENT FACTOR H-RELATED"/>
    <property type="match status" value="1"/>
</dbReference>
<evidence type="ECO:0000256" key="2">
    <source>
        <dbReference type="ARBA" id="ARBA00022659"/>
    </source>
</evidence>
<evidence type="ECO:0000256" key="3">
    <source>
        <dbReference type="ARBA" id="ARBA00022729"/>
    </source>
</evidence>
<dbReference type="InterPro" id="IPR051503">
    <property type="entry name" value="ComplSys_Reg/VirEntry_Med"/>
</dbReference>
<feature type="domain" description="Sushi" evidence="7">
    <location>
        <begin position="25"/>
        <end position="84"/>
    </location>
</feature>
<dbReference type="Proteomes" id="UP000694890">
    <property type="component" value="Linkage group LG4"/>
</dbReference>
<keyword evidence="2 5" id="KW-0768">Sushi</keyword>
<feature type="disulfide bond" evidence="5">
    <location>
        <begin position="88"/>
        <end position="131"/>
    </location>
</feature>
<feature type="domain" description="Sushi" evidence="7">
    <location>
        <begin position="228"/>
        <end position="281"/>
    </location>
</feature>
<evidence type="ECO:0000313" key="8">
    <source>
        <dbReference type="Proteomes" id="UP000694890"/>
    </source>
</evidence>
<dbReference type="InterPro" id="IPR035976">
    <property type="entry name" value="Sushi/SCR/CCP_sf"/>
</dbReference>